<dbReference type="AlphaFoldDB" id="A0A6A6GD36"/>
<accession>A0A6A6GD36</accession>
<name>A0A6A6GD36_9PEZI</name>
<sequence length="81" mass="9160">MSLWTCCLARGRRGELGRLKRSSGGRGRGGCSGWPIFGICTFEPIHSRRRRCIVPQRCTGRGPRVLPDNDHLALVRANFWH</sequence>
<evidence type="ECO:0000313" key="1">
    <source>
        <dbReference type="EMBL" id="KAF2223558.1"/>
    </source>
</evidence>
<dbReference type="EMBL" id="ML992506">
    <property type="protein sequence ID" value="KAF2223558.1"/>
    <property type="molecule type" value="Genomic_DNA"/>
</dbReference>
<reference evidence="2" key="1">
    <citation type="journal article" date="2020" name="Stud. Mycol.">
        <title>101 Dothideomycetes genomes: A test case for predicting lifestyles and emergence of pathogens.</title>
        <authorList>
            <person name="Haridas S."/>
            <person name="Albert R."/>
            <person name="Binder M."/>
            <person name="Bloem J."/>
            <person name="LaButti K."/>
            <person name="Salamov A."/>
            <person name="Andreopoulos B."/>
            <person name="Baker S."/>
            <person name="Barry K."/>
            <person name="Bills G."/>
            <person name="Bluhm B."/>
            <person name="Cannon C."/>
            <person name="Castanera R."/>
            <person name="Culley D."/>
            <person name="Daum C."/>
            <person name="Ezra D."/>
            <person name="Gonzalez J."/>
            <person name="Henrissat B."/>
            <person name="Kuo A."/>
            <person name="Liang C."/>
            <person name="Lipzen A."/>
            <person name="Lutzoni F."/>
            <person name="Magnuson J."/>
            <person name="Mondo S."/>
            <person name="Nolan M."/>
            <person name="Ohm R."/>
            <person name="Pangilinan J."/>
            <person name="Park H.-J."/>
            <person name="Ramirez L."/>
            <person name="Alfaro M."/>
            <person name="Sun H."/>
            <person name="Tritt A."/>
            <person name="Yoshinaga Y."/>
            <person name="Zwiers L.-H."/>
            <person name="Turgeon B."/>
            <person name="Goodwin S."/>
            <person name="Spatafora J."/>
            <person name="Crous P."/>
            <person name="Grigoriev I."/>
        </authorList>
    </citation>
    <scope>NUCLEOTIDE SEQUENCE [LARGE SCALE GENOMIC DNA]</scope>
    <source>
        <strain evidence="2">CECT 20119</strain>
    </source>
</reference>
<organism evidence="1 2">
    <name type="scientific">Elsinoe ampelina</name>
    <dbReference type="NCBI Taxonomy" id="302913"/>
    <lineage>
        <taxon>Eukaryota</taxon>
        <taxon>Fungi</taxon>
        <taxon>Dikarya</taxon>
        <taxon>Ascomycota</taxon>
        <taxon>Pezizomycotina</taxon>
        <taxon>Dothideomycetes</taxon>
        <taxon>Dothideomycetidae</taxon>
        <taxon>Myriangiales</taxon>
        <taxon>Elsinoaceae</taxon>
        <taxon>Elsinoe</taxon>
    </lineage>
</organism>
<evidence type="ECO:0000313" key="2">
    <source>
        <dbReference type="Proteomes" id="UP000799538"/>
    </source>
</evidence>
<proteinExistence type="predicted"/>
<keyword evidence="2" id="KW-1185">Reference proteome</keyword>
<gene>
    <name evidence="1" type="ORF">BDZ85DRAFT_261795</name>
</gene>
<protein>
    <submittedName>
        <fullName evidence="1">Uncharacterized protein</fullName>
    </submittedName>
</protein>
<dbReference type="Proteomes" id="UP000799538">
    <property type="component" value="Unassembled WGS sequence"/>
</dbReference>